<organism evidence="1 2">
    <name type="scientific">Portunus trituberculatus</name>
    <name type="common">Swimming crab</name>
    <name type="synonym">Neptunus trituberculatus</name>
    <dbReference type="NCBI Taxonomy" id="210409"/>
    <lineage>
        <taxon>Eukaryota</taxon>
        <taxon>Metazoa</taxon>
        <taxon>Ecdysozoa</taxon>
        <taxon>Arthropoda</taxon>
        <taxon>Crustacea</taxon>
        <taxon>Multicrustacea</taxon>
        <taxon>Malacostraca</taxon>
        <taxon>Eumalacostraca</taxon>
        <taxon>Eucarida</taxon>
        <taxon>Decapoda</taxon>
        <taxon>Pleocyemata</taxon>
        <taxon>Brachyura</taxon>
        <taxon>Eubrachyura</taxon>
        <taxon>Portunoidea</taxon>
        <taxon>Portunidae</taxon>
        <taxon>Portuninae</taxon>
        <taxon>Portunus</taxon>
    </lineage>
</organism>
<dbReference type="Proteomes" id="UP000324222">
    <property type="component" value="Unassembled WGS sequence"/>
</dbReference>
<comment type="caution">
    <text evidence="1">The sequence shown here is derived from an EMBL/GenBank/DDBJ whole genome shotgun (WGS) entry which is preliminary data.</text>
</comment>
<proteinExistence type="predicted"/>
<sequence length="89" mass="10225">MKELSSKLDKTMKEKDSYKCHNTSISFKRSQNFKLVIVKIGYRLPTNVLAATLGDVLQCKSSYVCSLYYQIIIQVLCNVQYFPAYSISK</sequence>
<dbReference type="EMBL" id="VSRR010076258">
    <property type="protein sequence ID" value="MPC87989.1"/>
    <property type="molecule type" value="Genomic_DNA"/>
</dbReference>
<keyword evidence="2" id="KW-1185">Reference proteome</keyword>
<gene>
    <name evidence="1" type="ORF">E2C01_082877</name>
</gene>
<protein>
    <submittedName>
        <fullName evidence="1">Uncharacterized protein</fullName>
    </submittedName>
</protein>
<reference evidence="1 2" key="1">
    <citation type="submission" date="2019-05" db="EMBL/GenBank/DDBJ databases">
        <title>Another draft genome of Portunus trituberculatus and its Hox gene families provides insights of decapod evolution.</title>
        <authorList>
            <person name="Jeong J.-H."/>
            <person name="Song I."/>
            <person name="Kim S."/>
            <person name="Choi T."/>
            <person name="Kim D."/>
            <person name="Ryu S."/>
            <person name="Kim W."/>
        </authorList>
    </citation>
    <scope>NUCLEOTIDE SEQUENCE [LARGE SCALE GENOMIC DNA]</scope>
    <source>
        <tissue evidence="1">Muscle</tissue>
    </source>
</reference>
<name>A0A5B7J088_PORTR</name>
<dbReference type="AlphaFoldDB" id="A0A5B7J088"/>
<evidence type="ECO:0000313" key="1">
    <source>
        <dbReference type="EMBL" id="MPC87989.1"/>
    </source>
</evidence>
<evidence type="ECO:0000313" key="2">
    <source>
        <dbReference type="Proteomes" id="UP000324222"/>
    </source>
</evidence>
<accession>A0A5B7J088</accession>